<keyword evidence="3" id="KW-1185">Reference proteome</keyword>
<dbReference type="PANTHER" id="PTHR33116:SF86">
    <property type="entry name" value="REVERSE TRANSCRIPTASE DOMAIN-CONTAINING PROTEIN"/>
    <property type="match status" value="1"/>
</dbReference>
<reference evidence="2 3" key="1">
    <citation type="journal article" date="2018" name="Science">
        <title>The opium poppy genome and morphinan production.</title>
        <authorList>
            <person name="Guo L."/>
            <person name="Winzer T."/>
            <person name="Yang X."/>
            <person name="Li Y."/>
            <person name="Ning Z."/>
            <person name="He Z."/>
            <person name="Teodor R."/>
            <person name="Lu Y."/>
            <person name="Bowser T.A."/>
            <person name="Graham I.A."/>
            <person name="Ye K."/>
        </authorList>
    </citation>
    <scope>NUCLEOTIDE SEQUENCE [LARGE SCALE GENOMIC DNA]</scope>
    <source>
        <strain evidence="3">cv. HN1</strain>
        <tissue evidence="2">Leaves</tissue>
    </source>
</reference>
<dbReference type="Proteomes" id="UP000316621">
    <property type="component" value="Chromosome 3"/>
</dbReference>
<keyword evidence="1" id="KW-1133">Transmembrane helix</keyword>
<name>A0A4Y7J696_PAPSO</name>
<sequence length="125" mass="14236">MVDSRIICDLSSEVFSEFADIVTLYYSGQQVNYNKSSFIFSREVPVERQNEVTTMPGISSMKVEDKYLGVQILKPGKRIDSYDILVDKFDNNMAGWKKHFLNYAGRTILIQAVLLMSIQVVANLT</sequence>
<proteinExistence type="predicted"/>
<evidence type="ECO:0000313" key="2">
    <source>
        <dbReference type="EMBL" id="RZC56663.1"/>
    </source>
</evidence>
<evidence type="ECO:0000313" key="3">
    <source>
        <dbReference type="Proteomes" id="UP000316621"/>
    </source>
</evidence>
<dbReference type="EMBL" id="CM010717">
    <property type="protein sequence ID" value="RZC56663.1"/>
    <property type="molecule type" value="Genomic_DNA"/>
</dbReference>
<dbReference type="STRING" id="3469.A0A4Y7J696"/>
<accession>A0A4Y7J696</accession>
<evidence type="ECO:0000256" key="1">
    <source>
        <dbReference type="SAM" id="Phobius"/>
    </source>
</evidence>
<dbReference type="Gramene" id="RZC56663">
    <property type="protein sequence ID" value="RZC56663"/>
    <property type="gene ID" value="C5167_015512"/>
</dbReference>
<gene>
    <name evidence="2" type="ORF">C5167_015512</name>
</gene>
<protein>
    <submittedName>
        <fullName evidence="2">Uncharacterized protein</fullName>
    </submittedName>
</protein>
<keyword evidence="1" id="KW-0812">Transmembrane</keyword>
<organism evidence="2 3">
    <name type="scientific">Papaver somniferum</name>
    <name type="common">Opium poppy</name>
    <dbReference type="NCBI Taxonomy" id="3469"/>
    <lineage>
        <taxon>Eukaryota</taxon>
        <taxon>Viridiplantae</taxon>
        <taxon>Streptophyta</taxon>
        <taxon>Embryophyta</taxon>
        <taxon>Tracheophyta</taxon>
        <taxon>Spermatophyta</taxon>
        <taxon>Magnoliopsida</taxon>
        <taxon>Ranunculales</taxon>
        <taxon>Papaveraceae</taxon>
        <taxon>Papaveroideae</taxon>
        <taxon>Papaver</taxon>
    </lineage>
</organism>
<feature type="transmembrane region" description="Helical" evidence="1">
    <location>
        <begin position="103"/>
        <end position="122"/>
    </location>
</feature>
<keyword evidence="1" id="KW-0472">Membrane</keyword>
<dbReference type="AlphaFoldDB" id="A0A4Y7J696"/>
<dbReference type="PANTHER" id="PTHR33116">
    <property type="entry name" value="REVERSE TRANSCRIPTASE ZINC-BINDING DOMAIN-CONTAINING PROTEIN-RELATED-RELATED"/>
    <property type="match status" value="1"/>
</dbReference>